<evidence type="ECO:0000256" key="4">
    <source>
        <dbReference type="ARBA" id="ARBA00022982"/>
    </source>
</evidence>
<dbReference type="Pfam" id="PF04324">
    <property type="entry name" value="Fer2_BFD"/>
    <property type="match status" value="1"/>
</dbReference>
<keyword evidence="6" id="KW-0411">Iron-sulfur</keyword>
<dbReference type="Proteomes" id="UP000199729">
    <property type="component" value="Chromosome"/>
</dbReference>
<dbReference type="GO" id="GO:0051537">
    <property type="term" value="F:2 iron, 2 sulfur cluster binding"/>
    <property type="evidence" value="ECO:0007669"/>
    <property type="project" value="UniProtKB-KW"/>
</dbReference>
<dbReference type="InterPro" id="IPR041854">
    <property type="entry name" value="BFD-like_2Fe2S-bd_dom_sf"/>
</dbReference>
<organism evidence="10 11">
    <name type="scientific">Vitreoscilla filiformis</name>
    <dbReference type="NCBI Taxonomy" id="63"/>
    <lineage>
        <taxon>Bacteria</taxon>
        <taxon>Pseudomonadati</taxon>
        <taxon>Pseudomonadota</taxon>
        <taxon>Betaproteobacteria</taxon>
        <taxon>Neisseriales</taxon>
        <taxon>Neisseriaceae</taxon>
        <taxon>Vitreoscilla</taxon>
    </lineage>
</organism>
<dbReference type="AlphaFoldDB" id="A0A221KAV7"/>
<feature type="domain" description="BFD-like [2Fe-2S]-binding" evidence="9">
    <location>
        <begin position="2"/>
        <end position="50"/>
    </location>
</feature>
<dbReference type="Gene3D" id="1.10.10.1100">
    <property type="entry name" value="BFD-like [2Fe-2S]-binding domain"/>
    <property type="match status" value="1"/>
</dbReference>
<dbReference type="KEGG" id="vff:VITFI_CDS0385"/>
<evidence type="ECO:0000256" key="1">
    <source>
        <dbReference type="ARBA" id="ARBA00022448"/>
    </source>
</evidence>
<name>A0A221KAV7_VITFI</name>
<evidence type="ECO:0000256" key="7">
    <source>
        <dbReference type="ARBA" id="ARBA00039386"/>
    </source>
</evidence>
<dbReference type="GO" id="GO:0046872">
    <property type="term" value="F:metal ion binding"/>
    <property type="evidence" value="ECO:0007669"/>
    <property type="project" value="UniProtKB-KW"/>
</dbReference>
<evidence type="ECO:0000256" key="3">
    <source>
        <dbReference type="ARBA" id="ARBA00022723"/>
    </source>
</evidence>
<keyword evidence="1" id="KW-0813">Transport</keyword>
<accession>A0A221KAV7</accession>
<reference evidence="10 11" key="1">
    <citation type="submission" date="2017-07" db="EMBL/GenBank/DDBJ databases">
        <title>Complete Genome Sequence of the cosmetic ferment Vitreoscilla filiformis (ATCC15551).</title>
        <authorList>
            <person name="Contreras S."/>
            <person name="Sagory-Zalkind P."/>
            <person name="Blanquart H."/>
            <person name="Iltis A."/>
            <person name="Morand S.C."/>
        </authorList>
    </citation>
    <scope>NUCLEOTIDE SEQUENCE [LARGE SCALE GENOMIC DNA]</scope>
    <source>
        <strain evidence="10 11">ATCC 15551</strain>
    </source>
</reference>
<gene>
    <name evidence="10" type="ORF">VITFI_CDS0385</name>
</gene>
<evidence type="ECO:0000256" key="5">
    <source>
        <dbReference type="ARBA" id="ARBA00023004"/>
    </source>
</evidence>
<evidence type="ECO:0000256" key="8">
    <source>
        <dbReference type="ARBA" id="ARBA00046332"/>
    </source>
</evidence>
<evidence type="ECO:0000256" key="2">
    <source>
        <dbReference type="ARBA" id="ARBA00022714"/>
    </source>
</evidence>
<evidence type="ECO:0000259" key="9">
    <source>
        <dbReference type="Pfam" id="PF04324"/>
    </source>
</evidence>
<dbReference type="OrthoDB" id="9815350at2"/>
<protein>
    <recommendedName>
        <fullName evidence="7">Bacterioferritin-associated ferredoxin</fullName>
    </recommendedName>
</protein>
<dbReference type="PANTHER" id="PTHR37424">
    <property type="entry name" value="BACTERIOFERRITIN-ASSOCIATED FERREDOXIN"/>
    <property type="match status" value="1"/>
</dbReference>
<keyword evidence="4" id="KW-0249">Electron transport</keyword>
<evidence type="ECO:0000313" key="11">
    <source>
        <dbReference type="Proteomes" id="UP000199729"/>
    </source>
</evidence>
<dbReference type="RefSeq" id="WP_089415570.1">
    <property type="nucleotide sequence ID" value="NZ_CP022423.1"/>
</dbReference>
<sequence length="78" mass="8246">MIVCVCRRVSDRDISAAVRDGAMTFDALQFDTGVATQCGRCNDCAHEVFQSACRKHLSGLHAAVGHPTAASASPLNAR</sequence>
<keyword evidence="5" id="KW-0408">Iron</keyword>
<keyword evidence="11" id="KW-1185">Reference proteome</keyword>
<evidence type="ECO:0000313" key="10">
    <source>
        <dbReference type="EMBL" id="ASM76164.1"/>
    </source>
</evidence>
<dbReference type="PANTHER" id="PTHR37424:SF1">
    <property type="entry name" value="BACTERIOFERRITIN-ASSOCIATED FERREDOXIN"/>
    <property type="match status" value="1"/>
</dbReference>
<keyword evidence="2" id="KW-0001">2Fe-2S</keyword>
<proteinExistence type="inferred from homology"/>
<evidence type="ECO:0000256" key="6">
    <source>
        <dbReference type="ARBA" id="ARBA00023014"/>
    </source>
</evidence>
<keyword evidence="3" id="KW-0479">Metal-binding</keyword>
<dbReference type="InterPro" id="IPR007419">
    <property type="entry name" value="BFD-like_2Fe2S-bd_dom"/>
</dbReference>
<dbReference type="InterPro" id="IPR052371">
    <property type="entry name" value="BFD-associated_ferredoxin"/>
</dbReference>
<comment type="similarity">
    <text evidence="8">Belongs to the Bfd family.</text>
</comment>
<dbReference type="EMBL" id="CP022423">
    <property type="protein sequence ID" value="ASM76164.1"/>
    <property type="molecule type" value="Genomic_DNA"/>
</dbReference>